<proteinExistence type="predicted"/>
<keyword evidence="3" id="KW-1185">Reference proteome</keyword>
<evidence type="ECO:0000313" key="3">
    <source>
        <dbReference type="Proteomes" id="UP000464178"/>
    </source>
</evidence>
<dbReference type="EMBL" id="LR593886">
    <property type="protein sequence ID" value="VTS03668.1"/>
    <property type="molecule type" value="Genomic_DNA"/>
</dbReference>
<name>A0A6P2DM91_9BACT</name>
<dbReference type="Gene3D" id="3.80.10.10">
    <property type="entry name" value="Ribonuclease Inhibitor"/>
    <property type="match status" value="1"/>
</dbReference>
<organism evidence="2 3">
    <name type="scientific">Gemmata massiliana</name>
    <dbReference type="NCBI Taxonomy" id="1210884"/>
    <lineage>
        <taxon>Bacteria</taxon>
        <taxon>Pseudomonadati</taxon>
        <taxon>Planctomycetota</taxon>
        <taxon>Planctomycetia</taxon>
        <taxon>Gemmatales</taxon>
        <taxon>Gemmataceae</taxon>
        <taxon>Gemmata</taxon>
    </lineage>
</organism>
<dbReference type="AlphaFoldDB" id="A0A6P2DM91"/>
<dbReference type="RefSeq" id="WP_162673102.1">
    <property type="nucleotide sequence ID" value="NZ_LR593886.1"/>
</dbReference>
<accession>A0A6P2DM91</accession>
<dbReference type="InterPro" id="IPR032675">
    <property type="entry name" value="LRR_dom_sf"/>
</dbReference>
<reference evidence="2 3" key="1">
    <citation type="submission" date="2019-05" db="EMBL/GenBank/DDBJ databases">
        <authorList>
            <consortium name="Science for Life Laboratories"/>
        </authorList>
    </citation>
    <scope>NUCLEOTIDE SEQUENCE [LARGE SCALE GENOMIC DNA]</scope>
    <source>
        <strain evidence="2">Soil9</strain>
    </source>
</reference>
<dbReference type="InterPro" id="IPR014338">
    <property type="entry name" value="CHP02996_rpt-companion-dom"/>
</dbReference>
<protein>
    <submittedName>
        <fullName evidence="2">Leucine-rich repeat-containing protein typical subtype: Repeat-companion domain protein</fullName>
    </submittedName>
</protein>
<evidence type="ECO:0000313" key="2">
    <source>
        <dbReference type="EMBL" id="VTS03668.1"/>
    </source>
</evidence>
<dbReference type="KEGG" id="gms:SOIL9_71060"/>
<dbReference type="Proteomes" id="UP000464178">
    <property type="component" value="Chromosome"/>
</dbReference>
<evidence type="ECO:0000256" key="1">
    <source>
        <dbReference type="SAM" id="MobiDB-lite"/>
    </source>
</evidence>
<feature type="region of interest" description="Disordered" evidence="1">
    <location>
        <begin position="73"/>
        <end position="93"/>
    </location>
</feature>
<dbReference type="NCBIfam" id="TIGR02996">
    <property type="entry name" value="rpt_mate_G_obs"/>
    <property type="match status" value="1"/>
</dbReference>
<gene>
    <name evidence="2" type="ORF">SOIL9_71060</name>
</gene>
<dbReference type="SUPFAM" id="SSF82171">
    <property type="entry name" value="DPP6 N-terminal domain-like"/>
    <property type="match status" value="1"/>
</dbReference>
<sequence length="420" mass="46521">MWVPFDTFGEIRGRVLGVSLPYPNGQVLVWTDQGLFSLWYFRSAFINKLLPTAAGGHINPATGSMTWNGAEYPMFGPHTPQNDPRTQARHPSGERVTIDPADGVVHVLDAAGAVQQIVDAVDAEEWAMAAFSVDGKALVVADTTSVRVFRYEATTGSERPRWAALANEGDQNQLLQAILANPDEDTPRLIYADWLDEHDDPARAEFIRVQCRIAARLPYETLPTDPDHQRELQLVSQMSERWLAELPTVRGVRWIGFWRGFPSVSVISPTTLVRAAPKIWSTAPVEWATITGLNQNGARLLADSEVFDRLRVIEIDRYAIQRDGEKPLRTLFHAPRAAALKRLYLPQGVGEPGLIAVISSPHLTGLEWLAIGAGTLTNTAAEVLITTPGLRNLRGGSFVSHRLSDTFRKRLKDRFPNAIV</sequence>